<dbReference type="AlphaFoldDB" id="A0A813JRT4"/>
<comment type="caution">
    <text evidence="2">The sequence shown here is derived from an EMBL/GenBank/DDBJ whole genome shotgun (WGS) entry which is preliminary data.</text>
</comment>
<evidence type="ECO:0000313" key="3">
    <source>
        <dbReference type="Proteomes" id="UP000626109"/>
    </source>
</evidence>
<feature type="compositionally biased region" description="Polar residues" evidence="1">
    <location>
        <begin position="53"/>
        <end position="67"/>
    </location>
</feature>
<evidence type="ECO:0000256" key="1">
    <source>
        <dbReference type="SAM" id="MobiDB-lite"/>
    </source>
</evidence>
<gene>
    <name evidence="2" type="ORF">PGLA2088_LOCUS23292</name>
</gene>
<sequence length="119" mass="12941">MANTVAGAHLNMSECLNRRKSLNERLGTPRIASSSVSAFLQLGGALRRTSARASTSAHIGTTAASTSHRVHARRPSDRITVEAEGLSAISLRVRLFAACHHGRSQLHTRWVLLVLNLRH</sequence>
<evidence type="ECO:0000313" key="2">
    <source>
        <dbReference type="EMBL" id="CAE8683107.1"/>
    </source>
</evidence>
<protein>
    <submittedName>
        <fullName evidence="2">Uncharacterized protein</fullName>
    </submittedName>
</protein>
<feature type="region of interest" description="Disordered" evidence="1">
    <location>
        <begin position="53"/>
        <end position="75"/>
    </location>
</feature>
<organism evidence="2 3">
    <name type="scientific">Polarella glacialis</name>
    <name type="common">Dinoflagellate</name>
    <dbReference type="NCBI Taxonomy" id="89957"/>
    <lineage>
        <taxon>Eukaryota</taxon>
        <taxon>Sar</taxon>
        <taxon>Alveolata</taxon>
        <taxon>Dinophyceae</taxon>
        <taxon>Suessiales</taxon>
        <taxon>Suessiaceae</taxon>
        <taxon>Polarella</taxon>
    </lineage>
</organism>
<dbReference type="Proteomes" id="UP000626109">
    <property type="component" value="Unassembled WGS sequence"/>
</dbReference>
<dbReference type="EMBL" id="CAJNNW010026161">
    <property type="protein sequence ID" value="CAE8683107.1"/>
    <property type="molecule type" value="Genomic_DNA"/>
</dbReference>
<accession>A0A813JRT4</accession>
<reference evidence="2" key="1">
    <citation type="submission" date="2021-02" db="EMBL/GenBank/DDBJ databases">
        <authorList>
            <person name="Dougan E. K."/>
            <person name="Rhodes N."/>
            <person name="Thang M."/>
            <person name="Chan C."/>
        </authorList>
    </citation>
    <scope>NUCLEOTIDE SEQUENCE</scope>
</reference>
<name>A0A813JRT4_POLGL</name>
<proteinExistence type="predicted"/>